<accession>A0A1B7KS67</accession>
<sequence length="231" mass="26413">MKPIPAICVAADVKKSKQMEKTRLLNILSECEQAINKRFHHDLLVPFTIRNGDELIGVIANFASAYPLIDYIVQQSHLHRCPFYLGIGVGKLETTNTTDVHAINGSAVLHAFEARDKHLKGNKEKIKIWNERETETSFYILSEPLPSEPLNTLLGFILSIKRKWTDKQKQVISLMEQYPEWTYEKIGNHLGYKSPISTVSYLLKRADYQKVKMAEASLTQLLLLYQTLLKA</sequence>
<reference evidence="2" key="1">
    <citation type="submission" date="2016-05" db="EMBL/GenBank/DDBJ databases">
        <authorList>
            <person name="Wang W."/>
            <person name="Zhu L."/>
        </authorList>
    </citation>
    <scope>NUCLEOTIDE SEQUENCE [LARGE SCALE GENOMIC DNA]</scope>
    <source>
        <strain evidence="2">W-2</strain>
    </source>
</reference>
<comment type="caution">
    <text evidence="1">The sequence shown here is derived from an EMBL/GenBank/DDBJ whole genome shotgun (WGS) entry which is preliminary data.</text>
</comment>
<protein>
    <recommendedName>
        <fullName evidence="3">SatD</fullName>
    </recommendedName>
</protein>
<dbReference type="Pfam" id="PF16264">
    <property type="entry name" value="SatD"/>
    <property type="match status" value="1"/>
</dbReference>
<dbReference type="EMBL" id="LXMA01000023">
    <property type="protein sequence ID" value="OAT72900.1"/>
    <property type="molecule type" value="Genomic_DNA"/>
</dbReference>
<evidence type="ECO:0008006" key="3">
    <source>
        <dbReference type="Google" id="ProtNLM"/>
    </source>
</evidence>
<evidence type="ECO:0000313" key="2">
    <source>
        <dbReference type="Proteomes" id="UP000078290"/>
    </source>
</evidence>
<dbReference type="OrthoDB" id="2359394at2"/>
<name>A0A1B7KS67_PARTM</name>
<evidence type="ECO:0000313" key="1">
    <source>
        <dbReference type="EMBL" id="OAT72900.1"/>
    </source>
</evidence>
<gene>
    <name evidence="1" type="ORF">A7K69_08185</name>
</gene>
<dbReference type="InterPro" id="IPR032580">
    <property type="entry name" value="SatD"/>
</dbReference>
<proteinExistence type="predicted"/>
<dbReference type="AlphaFoldDB" id="A0A1B7KS67"/>
<dbReference type="RefSeq" id="WP_064551869.1">
    <property type="nucleotide sequence ID" value="NZ_LXMA01000023.1"/>
</dbReference>
<organism evidence="1 2">
    <name type="scientific">Parageobacillus thermoglucosidasius</name>
    <name type="common">Geobacillus thermoglucosidasius</name>
    <dbReference type="NCBI Taxonomy" id="1426"/>
    <lineage>
        <taxon>Bacteria</taxon>
        <taxon>Bacillati</taxon>
        <taxon>Bacillota</taxon>
        <taxon>Bacilli</taxon>
        <taxon>Bacillales</taxon>
        <taxon>Anoxybacillaceae</taxon>
        <taxon>Parageobacillus</taxon>
    </lineage>
</organism>
<dbReference type="Proteomes" id="UP000078290">
    <property type="component" value="Unassembled WGS sequence"/>
</dbReference>